<evidence type="ECO:0000256" key="7">
    <source>
        <dbReference type="ARBA" id="ARBA00023004"/>
    </source>
</evidence>
<dbReference type="GO" id="GO:0015344">
    <property type="term" value="F:siderophore uptake transmembrane transporter activity"/>
    <property type="evidence" value="ECO:0007669"/>
    <property type="project" value="TreeGrafter"/>
</dbReference>
<evidence type="ECO:0000256" key="2">
    <source>
        <dbReference type="ARBA" id="ARBA00022448"/>
    </source>
</evidence>
<dbReference type="Gene3D" id="2.40.170.20">
    <property type="entry name" value="TonB-dependent receptor, beta-barrel domain"/>
    <property type="match status" value="1"/>
</dbReference>
<evidence type="ECO:0000259" key="15">
    <source>
        <dbReference type="Pfam" id="PF07715"/>
    </source>
</evidence>
<keyword evidence="7" id="KW-0408">Iron</keyword>
<comment type="caution">
    <text evidence="16">The sequence shown here is derived from an EMBL/GenBank/DDBJ whole genome shotgun (WGS) entry which is preliminary data.</text>
</comment>
<evidence type="ECO:0000313" key="16">
    <source>
        <dbReference type="EMBL" id="CDQ12409.1"/>
    </source>
</evidence>
<keyword evidence="4" id="KW-0410">Iron transport</keyword>
<dbReference type="GO" id="GO:0009279">
    <property type="term" value="C:cell outer membrane"/>
    <property type="evidence" value="ECO:0007669"/>
    <property type="project" value="UniProtKB-SubCell"/>
</dbReference>
<evidence type="ECO:0000256" key="6">
    <source>
        <dbReference type="ARBA" id="ARBA00022729"/>
    </source>
</evidence>
<evidence type="ECO:0000256" key="9">
    <source>
        <dbReference type="ARBA" id="ARBA00023077"/>
    </source>
</evidence>
<evidence type="ECO:0000256" key="3">
    <source>
        <dbReference type="ARBA" id="ARBA00022452"/>
    </source>
</evidence>
<comment type="subcellular location">
    <subcellularLocation>
        <location evidence="1 12">Cell outer membrane</location>
        <topology evidence="1 12">Multi-pass membrane protein</topology>
    </subcellularLocation>
</comment>
<evidence type="ECO:0000256" key="1">
    <source>
        <dbReference type="ARBA" id="ARBA00004571"/>
    </source>
</evidence>
<keyword evidence="3 12" id="KW-1134">Transmembrane beta strand</keyword>
<sequence>MMNKSYRTDMTAESLKLLKMPRNIPEKSLILAALMAANTLVSAHAAGTAASPRAATRTTRTVKLKKIDKKYQKLLVGEKNIASAMSVIGHAQIKAASSAASIYSLLKLTPSVNEYQQNIGPSMPTLTVRGVRMSQLAQTLDGIPMTSLLSGGEGALNSYGIGSLVSTGQVSGIHVYPGVAPPDRGGFATIGGTINYQTKQPTDKQYADLFTRIGSFSTNVYGIQINSGIIPHSGGLKLLARYSQTETAGYIQHTPARYADFLFSAVKPYDYGLSKVFATLIYNRGNGYESDYGGYPVALQQKNGLYYNVPLSQTSTQQFNHYLTAIVGDRTYINRHVIASARFFYIHKSSKFEAQTNPAVIGFNYPYQNNYYTPIVYDGYLGGPGAAHHDFSYNPVQTFGSYISGEAAGINYTNSDTIGFVPKVNFFLPHNDISLGGLIAEETSHSSQYVYGTLNMPQINGYNAYEYGLRGHRVVYSGYLQDKINLLNDTLHIEPGVTLTGVSSSNYIPQNVYATPDHAYTLGNYDKTILPYLGVSYDVTKNVIAYASYGKGARFAPVGDYTLGGAGSTTTAPGPETVNAYEAGLRYISKRLYVNFDGFLQDERGAFSFVTLPAENLSLYTNVGKLQYKGLEASGKYLLTRHLALAGNVSYTQANYKNSYFAADTASSVQYGYVLAGDPLADVPNWLGNLSLTYERGNFTGQLLGSYTGTMIGTNAPPLPPAVSAASGIPDLGGWTTPDSAVRFGNYFLMNLSAAYKIPIHEDHLKWLKVTLNIDNLLNRHYYAHYDQIYKLLLAKPAPGASPFYVAYPGMPRFIELGLEGRFT</sequence>
<feature type="domain" description="TonB-dependent receptor plug" evidence="15">
    <location>
        <begin position="79"/>
        <end position="189"/>
    </location>
</feature>
<dbReference type="EMBL" id="CCCS020000001">
    <property type="protein sequence ID" value="CDQ12409.1"/>
    <property type="molecule type" value="Genomic_DNA"/>
</dbReference>
<dbReference type="InterPro" id="IPR037066">
    <property type="entry name" value="Plug_dom_sf"/>
</dbReference>
<reference evidence="16" key="2">
    <citation type="submission" date="2014-07" db="EMBL/GenBank/DDBJ databases">
        <title>Initial genome analysis of the psychrotolerant acidophile Acidithiobacillus ferrivorans CF27: insights into iron and sulfur oxidation pathways and into biofilm formation.</title>
        <authorList>
            <person name="Talla E."/>
            <person name="Hedrich S."/>
            <person name="Mangenot S."/>
            <person name="Ji B."/>
            <person name="Johnson D.B."/>
            <person name="Barbe V."/>
            <person name="Bonnefoy V."/>
        </authorList>
    </citation>
    <scope>NUCLEOTIDE SEQUENCE [LARGE SCALE GENOMIC DNA]</scope>
    <source>
        <strain evidence="16">CF27</strain>
    </source>
</reference>
<evidence type="ECO:0000256" key="12">
    <source>
        <dbReference type="PROSITE-ProRule" id="PRU01360"/>
    </source>
</evidence>
<dbReference type="Pfam" id="PF00593">
    <property type="entry name" value="TonB_dep_Rec_b-barrel"/>
    <property type="match status" value="1"/>
</dbReference>
<dbReference type="Pfam" id="PF07715">
    <property type="entry name" value="Plug"/>
    <property type="match status" value="1"/>
</dbReference>
<dbReference type="InterPro" id="IPR000531">
    <property type="entry name" value="Beta-barrel_TonB"/>
</dbReference>
<proteinExistence type="inferred from homology"/>
<dbReference type="InterPro" id="IPR012910">
    <property type="entry name" value="Plug_dom"/>
</dbReference>
<accession>A0A060V185</accession>
<keyword evidence="2 12" id="KW-0813">Transport</keyword>
<evidence type="ECO:0000259" key="14">
    <source>
        <dbReference type="Pfam" id="PF00593"/>
    </source>
</evidence>
<gene>
    <name evidence="16" type="ORF">AFERRI_10232</name>
</gene>
<dbReference type="Gene3D" id="2.170.130.10">
    <property type="entry name" value="TonB-dependent receptor, plug domain"/>
    <property type="match status" value="1"/>
</dbReference>
<evidence type="ECO:0000256" key="11">
    <source>
        <dbReference type="ARBA" id="ARBA00023237"/>
    </source>
</evidence>
<keyword evidence="8" id="KW-0406">Ion transport</keyword>
<name>A0A060V185_9PROT</name>
<keyword evidence="6" id="KW-0732">Signal</keyword>
<evidence type="ECO:0000256" key="8">
    <source>
        <dbReference type="ARBA" id="ARBA00023065"/>
    </source>
</evidence>
<dbReference type="InterPro" id="IPR039426">
    <property type="entry name" value="TonB-dep_rcpt-like"/>
</dbReference>
<dbReference type="InterPro" id="IPR036942">
    <property type="entry name" value="Beta-barrel_TonB_sf"/>
</dbReference>
<dbReference type="PROSITE" id="PS52016">
    <property type="entry name" value="TONB_DEPENDENT_REC_3"/>
    <property type="match status" value="1"/>
</dbReference>
<evidence type="ECO:0000256" key="4">
    <source>
        <dbReference type="ARBA" id="ARBA00022496"/>
    </source>
</evidence>
<reference evidence="16" key="1">
    <citation type="submission" date="2014-03" db="EMBL/GenBank/DDBJ databases">
        <authorList>
            <person name="Genoscope - CEA"/>
        </authorList>
    </citation>
    <scope>NUCLEOTIDE SEQUENCE [LARGE SCALE GENOMIC DNA]</scope>
    <source>
        <strain evidence="16">CF27</strain>
    </source>
</reference>
<dbReference type="PANTHER" id="PTHR32552:SF68">
    <property type="entry name" value="FERRICHROME OUTER MEMBRANE TRANSPORTER_PHAGE RECEPTOR"/>
    <property type="match status" value="1"/>
</dbReference>
<organism evidence="16">
    <name type="scientific">Acidithiobacillus ferrivorans</name>
    <dbReference type="NCBI Taxonomy" id="160808"/>
    <lineage>
        <taxon>Bacteria</taxon>
        <taxon>Pseudomonadati</taxon>
        <taxon>Pseudomonadota</taxon>
        <taxon>Acidithiobacillia</taxon>
        <taxon>Acidithiobacillales</taxon>
        <taxon>Acidithiobacillaceae</taxon>
        <taxon>Acidithiobacillus</taxon>
    </lineage>
</organism>
<dbReference type="AlphaFoldDB" id="A0A060V185"/>
<keyword evidence="9 13" id="KW-0798">TonB box</keyword>
<keyword evidence="5 12" id="KW-0812">Transmembrane</keyword>
<keyword evidence="11 12" id="KW-0998">Cell outer membrane</keyword>
<keyword evidence="16" id="KW-0675">Receptor</keyword>
<evidence type="ECO:0000256" key="5">
    <source>
        <dbReference type="ARBA" id="ARBA00022692"/>
    </source>
</evidence>
<comment type="similarity">
    <text evidence="12 13">Belongs to the TonB-dependent receptor family.</text>
</comment>
<feature type="domain" description="TonB-dependent receptor-like beta-barrel" evidence="14">
    <location>
        <begin position="288"/>
        <end position="777"/>
    </location>
</feature>
<keyword evidence="10 12" id="KW-0472">Membrane</keyword>
<evidence type="ECO:0000256" key="10">
    <source>
        <dbReference type="ARBA" id="ARBA00023136"/>
    </source>
</evidence>
<evidence type="ECO:0000256" key="13">
    <source>
        <dbReference type="RuleBase" id="RU003357"/>
    </source>
</evidence>
<dbReference type="PANTHER" id="PTHR32552">
    <property type="entry name" value="FERRICHROME IRON RECEPTOR-RELATED"/>
    <property type="match status" value="1"/>
</dbReference>
<protein>
    <submittedName>
        <fullName evidence="16">Dicitrate TonB-dependent receptor FecA1</fullName>
    </submittedName>
</protein>
<dbReference type="SUPFAM" id="SSF56935">
    <property type="entry name" value="Porins"/>
    <property type="match status" value="1"/>
</dbReference>